<dbReference type="RefSeq" id="WP_143030594.1">
    <property type="nucleotide sequence ID" value="NZ_FNNP01000007.1"/>
</dbReference>
<keyword evidence="1" id="KW-1133">Transmembrane helix</keyword>
<dbReference type="Proteomes" id="UP000183400">
    <property type="component" value="Unassembled WGS sequence"/>
</dbReference>
<dbReference type="InterPro" id="IPR047730">
    <property type="entry name" value="ABZJ_00895-like"/>
</dbReference>
<keyword evidence="1" id="KW-0472">Membrane</keyword>
<name>A0A1H3CWX8_9RHOB</name>
<dbReference type="InterPro" id="IPR036259">
    <property type="entry name" value="MFS_trans_sf"/>
</dbReference>
<feature type="transmembrane region" description="Helical" evidence="1">
    <location>
        <begin position="69"/>
        <end position="96"/>
    </location>
</feature>
<keyword evidence="3" id="KW-1185">Reference proteome</keyword>
<evidence type="ECO:0000313" key="2">
    <source>
        <dbReference type="EMBL" id="SDX58586.1"/>
    </source>
</evidence>
<organism evidence="2 3">
    <name type="scientific">Ruegeria halocynthiae</name>
    <dbReference type="NCBI Taxonomy" id="985054"/>
    <lineage>
        <taxon>Bacteria</taxon>
        <taxon>Pseudomonadati</taxon>
        <taxon>Pseudomonadota</taxon>
        <taxon>Alphaproteobacteria</taxon>
        <taxon>Rhodobacterales</taxon>
        <taxon>Roseobacteraceae</taxon>
        <taxon>Ruegeria</taxon>
    </lineage>
</organism>
<dbReference type="EMBL" id="FNNP01000007">
    <property type="protein sequence ID" value="SDX58586.1"/>
    <property type="molecule type" value="Genomic_DNA"/>
</dbReference>
<feature type="transmembrane region" description="Helical" evidence="1">
    <location>
        <begin position="116"/>
        <end position="138"/>
    </location>
</feature>
<dbReference type="NCBIfam" id="NF038216">
    <property type="entry name" value="ABZJ_00895_fam"/>
    <property type="match status" value="1"/>
</dbReference>
<feature type="transmembrane region" description="Helical" evidence="1">
    <location>
        <begin position="7"/>
        <end position="26"/>
    </location>
</feature>
<protein>
    <submittedName>
        <fullName evidence="2">Uncharacterized protein</fullName>
    </submittedName>
</protein>
<dbReference type="AlphaFoldDB" id="A0A1H3CWX8"/>
<sequence length="153" mass="17085">MIESMLWRYTLCLVVIRMLLPIALVVLRDLAGLDLTRAGIPVASAILSAAVAGRIAARIFERMPTWRELLAFAILATLAFFLVNYVAYLILAQAGIGPIHTYHLVNWYRQGEFVGVMMFLTSVAFVSNAVLYPISAMIELNAMSRQTKDEHIQ</sequence>
<feature type="transmembrane region" description="Helical" evidence="1">
    <location>
        <begin position="38"/>
        <end position="57"/>
    </location>
</feature>
<reference evidence="3" key="1">
    <citation type="submission" date="2016-10" db="EMBL/GenBank/DDBJ databases">
        <authorList>
            <person name="Varghese N."/>
            <person name="Submissions S."/>
        </authorList>
    </citation>
    <scope>NUCLEOTIDE SEQUENCE [LARGE SCALE GENOMIC DNA]</scope>
    <source>
        <strain evidence="3">DSM 27839</strain>
    </source>
</reference>
<dbReference type="SUPFAM" id="SSF103473">
    <property type="entry name" value="MFS general substrate transporter"/>
    <property type="match status" value="1"/>
</dbReference>
<keyword evidence="1" id="KW-0812">Transmembrane</keyword>
<proteinExistence type="predicted"/>
<accession>A0A1H3CWX8</accession>
<evidence type="ECO:0000256" key="1">
    <source>
        <dbReference type="SAM" id="Phobius"/>
    </source>
</evidence>
<dbReference type="STRING" id="985054.SAMN05444358_107162"/>
<evidence type="ECO:0000313" key="3">
    <source>
        <dbReference type="Proteomes" id="UP000183400"/>
    </source>
</evidence>
<gene>
    <name evidence="2" type="ORF">SAMN05444358_107162</name>
</gene>
<dbReference type="OrthoDB" id="9857760at2"/>